<dbReference type="InterPro" id="IPR000719">
    <property type="entry name" value="Prot_kinase_dom"/>
</dbReference>
<dbReference type="InterPro" id="IPR034646">
    <property type="entry name" value="ADCK3_dom"/>
</dbReference>
<dbReference type="AlphaFoldDB" id="A0A0U4D7V4"/>
<evidence type="ECO:0000259" key="6">
    <source>
        <dbReference type="PROSITE" id="PS50011"/>
    </source>
</evidence>
<dbReference type="PANTHER" id="PTHR43851:SF3">
    <property type="entry name" value="COENZYME Q8"/>
    <property type="match status" value="1"/>
</dbReference>
<dbReference type="PROSITE" id="PS50011">
    <property type="entry name" value="PROTEIN_KINASE_DOM"/>
    <property type="match status" value="1"/>
</dbReference>
<keyword evidence="3" id="KW-0547">Nucleotide-binding</keyword>
<proteinExistence type="inferred from homology"/>
<organism evidence="7 8">
    <name type="scientific">Aeromicrobium erythreum</name>
    <dbReference type="NCBI Taxonomy" id="2041"/>
    <lineage>
        <taxon>Bacteria</taxon>
        <taxon>Bacillati</taxon>
        <taxon>Actinomycetota</taxon>
        <taxon>Actinomycetes</taxon>
        <taxon>Propionibacteriales</taxon>
        <taxon>Nocardioidaceae</taxon>
        <taxon>Aeromicrobium</taxon>
    </lineage>
</organism>
<evidence type="ECO:0000256" key="1">
    <source>
        <dbReference type="ARBA" id="ARBA00009670"/>
    </source>
</evidence>
<feature type="compositionally biased region" description="Acidic residues" evidence="5">
    <location>
        <begin position="1"/>
        <end position="10"/>
    </location>
</feature>
<dbReference type="PANTHER" id="PTHR43851">
    <property type="match status" value="1"/>
</dbReference>
<dbReference type="Proteomes" id="UP000067689">
    <property type="component" value="Chromosome"/>
</dbReference>
<protein>
    <submittedName>
        <fullName evidence="7">ABC transporter ATP-binding protein</fullName>
    </submittedName>
</protein>
<accession>A0A0U4D7V4</accession>
<sequence length="457" mass="49361">MEPQEPDDTTDDRGTGRRSRSSLPVGAFTRGAKLAALPVGFAGRTALGMGRRIGGAPADAVLTEVQRRTAEQVFSVLGQLKGGAMKMGQAMSIFEAALPEEIAAPYRETLTRLQDAAPPMPVDVVHRQLTAELGGDWRDRLVEVGDQPAAAASIGQVHRGRWHDGREVAVKMQYPGAAKALRSDLRQLSRISRLLGVLAPGIDVKALLQELEDRVVEELDYTLEAAAQQRFHEEYADDAEIFVPSVVHGTERVLVSSWMESTGSLADLIRDGSQDDRDRYGERYVRFLLTSPDRVGLLHADPHPGNFRVLPDGRLGVVDFGAVAHLPDGLPPALGPLLTAALAGDAQAVTDHLRSEGFLRPGTKIDPEVMAGYIAPFVEPAGAPTFTFSRAWLREQAGRVGLGGEGMSTSMKINLPPEYLLIHRVWLGGVGVLCQLNATAPFRSILEESIPGFEPPD</sequence>
<dbReference type="CDD" id="cd13970">
    <property type="entry name" value="ABC1_ADCK3"/>
    <property type="match status" value="1"/>
</dbReference>
<dbReference type="Pfam" id="PF03109">
    <property type="entry name" value="ABC1"/>
    <property type="match status" value="1"/>
</dbReference>
<dbReference type="STRING" id="2041.AERYTH_05935"/>
<feature type="region of interest" description="Disordered" evidence="5">
    <location>
        <begin position="1"/>
        <end position="25"/>
    </location>
</feature>
<dbReference type="GO" id="GO:0005524">
    <property type="term" value="F:ATP binding"/>
    <property type="evidence" value="ECO:0007669"/>
    <property type="project" value="UniProtKB-KW"/>
</dbReference>
<dbReference type="InterPro" id="IPR011009">
    <property type="entry name" value="Kinase-like_dom_sf"/>
</dbReference>
<reference evidence="7 8" key="1">
    <citation type="journal article" date="1991" name="Int. J. Syst. Bacteriol.">
        <title>Description of the erythromycin-producing bacterium Arthrobacter sp. strain NRRL B-3381 as Aeromicrobium erythreum gen. nov., sp. nov.</title>
        <authorList>
            <person name="Miller E.S."/>
            <person name="Woese C.R."/>
            <person name="Brenner S."/>
        </authorList>
    </citation>
    <scope>NUCLEOTIDE SEQUENCE [LARGE SCALE GENOMIC DNA]</scope>
    <source>
        <strain evidence="7 8">AR18</strain>
    </source>
</reference>
<comment type="similarity">
    <text evidence="1">Belongs to the protein kinase superfamily. ADCK protein kinase family.</text>
</comment>
<dbReference type="InterPro" id="IPR004147">
    <property type="entry name" value="ABC1_dom"/>
</dbReference>
<name>A0A0U4D7V4_9ACTN</name>
<feature type="domain" description="Protein kinase" evidence="6">
    <location>
        <begin position="143"/>
        <end position="457"/>
    </location>
</feature>
<evidence type="ECO:0000313" key="8">
    <source>
        <dbReference type="Proteomes" id="UP000067689"/>
    </source>
</evidence>
<evidence type="ECO:0000256" key="3">
    <source>
        <dbReference type="ARBA" id="ARBA00022741"/>
    </source>
</evidence>
<gene>
    <name evidence="7" type="ORF">AERYTH_05935</name>
</gene>
<evidence type="ECO:0000256" key="2">
    <source>
        <dbReference type="ARBA" id="ARBA00022679"/>
    </source>
</evidence>
<keyword evidence="4 7" id="KW-0067">ATP-binding</keyword>
<dbReference type="EMBL" id="CP011502">
    <property type="protein sequence ID" value="ALX04274.1"/>
    <property type="molecule type" value="Genomic_DNA"/>
</dbReference>
<dbReference type="RefSeq" id="WP_067855897.1">
    <property type="nucleotide sequence ID" value="NZ_CP011502.1"/>
</dbReference>
<keyword evidence="8" id="KW-1185">Reference proteome</keyword>
<dbReference type="InterPro" id="IPR051409">
    <property type="entry name" value="Atypical_kinase_ADCK"/>
</dbReference>
<dbReference type="GO" id="GO:0004672">
    <property type="term" value="F:protein kinase activity"/>
    <property type="evidence" value="ECO:0007669"/>
    <property type="project" value="InterPro"/>
</dbReference>
<evidence type="ECO:0000256" key="5">
    <source>
        <dbReference type="SAM" id="MobiDB-lite"/>
    </source>
</evidence>
<evidence type="ECO:0000313" key="7">
    <source>
        <dbReference type="EMBL" id="ALX04274.1"/>
    </source>
</evidence>
<keyword evidence="2" id="KW-0808">Transferase</keyword>
<dbReference type="KEGG" id="aer:AERYTH_05935"/>
<evidence type="ECO:0000256" key="4">
    <source>
        <dbReference type="ARBA" id="ARBA00022840"/>
    </source>
</evidence>
<dbReference type="SUPFAM" id="SSF56112">
    <property type="entry name" value="Protein kinase-like (PK-like)"/>
    <property type="match status" value="1"/>
</dbReference>
<dbReference type="PATRIC" id="fig|2041.4.peg.1233"/>